<protein>
    <submittedName>
        <fullName evidence="4">Fumarylacetoacetate hydrolase family protein</fullName>
    </submittedName>
</protein>
<dbReference type="InterPro" id="IPR036663">
    <property type="entry name" value="Fumarylacetoacetase_C_sf"/>
</dbReference>
<accession>A0ABW6BQN8</accession>
<dbReference type="Pfam" id="PF01557">
    <property type="entry name" value="FAA_hydrolase"/>
    <property type="match status" value="1"/>
</dbReference>
<comment type="caution">
    <text evidence="4">The sequence shown here is derived from an EMBL/GenBank/DDBJ whole genome shotgun (WGS) entry which is preliminary data.</text>
</comment>
<comment type="similarity">
    <text evidence="1">Belongs to the FAH family.</text>
</comment>
<dbReference type="InterPro" id="IPR051121">
    <property type="entry name" value="FAH"/>
</dbReference>
<evidence type="ECO:0000256" key="2">
    <source>
        <dbReference type="ARBA" id="ARBA00022723"/>
    </source>
</evidence>
<keyword evidence="5" id="KW-1185">Reference proteome</keyword>
<dbReference type="PANTHER" id="PTHR42796:SF7">
    <property type="entry name" value="2-DEHYDRO-3-DEOXY-D-ARABINONATE DEHYDRATASE"/>
    <property type="match status" value="1"/>
</dbReference>
<keyword evidence="4" id="KW-0378">Hydrolase</keyword>
<dbReference type="InterPro" id="IPR011234">
    <property type="entry name" value="Fumarylacetoacetase-like_C"/>
</dbReference>
<feature type="domain" description="Fumarylacetoacetase-like C-terminal" evidence="3">
    <location>
        <begin position="100"/>
        <end position="275"/>
    </location>
</feature>
<evidence type="ECO:0000313" key="4">
    <source>
        <dbReference type="EMBL" id="MFD3000158.1"/>
    </source>
</evidence>
<evidence type="ECO:0000313" key="5">
    <source>
        <dbReference type="Proteomes" id="UP001597641"/>
    </source>
</evidence>
<dbReference type="GO" id="GO:0016787">
    <property type="term" value="F:hydrolase activity"/>
    <property type="evidence" value="ECO:0007669"/>
    <property type="project" value="UniProtKB-KW"/>
</dbReference>
<proteinExistence type="inferred from homology"/>
<dbReference type="Gene3D" id="3.90.850.10">
    <property type="entry name" value="Fumarylacetoacetase-like, C-terminal domain"/>
    <property type="match status" value="1"/>
</dbReference>
<name>A0ABW6BQN8_9BACT</name>
<dbReference type="EMBL" id="JBHUOX010000004">
    <property type="protein sequence ID" value="MFD3000158.1"/>
    <property type="molecule type" value="Genomic_DNA"/>
</dbReference>
<organism evidence="4 5">
    <name type="scientific">Pontibacter toksunensis</name>
    <dbReference type="NCBI Taxonomy" id="1332631"/>
    <lineage>
        <taxon>Bacteria</taxon>
        <taxon>Pseudomonadati</taxon>
        <taxon>Bacteroidota</taxon>
        <taxon>Cytophagia</taxon>
        <taxon>Cytophagales</taxon>
        <taxon>Hymenobacteraceae</taxon>
        <taxon>Pontibacter</taxon>
    </lineage>
</organism>
<evidence type="ECO:0000256" key="1">
    <source>
        <dbReference type="ARBA" id="ARBA00010211"/>
    </source>
</evidence>
<evidence type="ECO:0000259" key="3">
    <source>
        <dbReference type="Pfam" id="PF01557"/>
    </source>
</evidence>
<sequence length="276" mass="30798">MKLYRTQRGIVIEKNEALYLVKDQEWDDFLNDDRLYGKMLQLTQASSPDAGDVLQQGLLAPIQSQEIWASGVTYYRSKVGRQEESKQSGGGEFYALVYEAERPELFFKATAHRTIGPGGKVRIRKDSSWNVPEPELTLVVTSSGKIVGYTIGNDMSSRSIEGENPLYLPQAKTYDGSAAVGPCILVTEEPLPADTLIQIEIHRKGDKVFDGSIEISQMKRTPEELVTFLYRECSFPHGSLLMTGTGIVPENEFTLQQDDEIRITIAPIGTLVNFVE</sequence>
<keyword evidence="2" id="KW-0479">Metal-binding</keyword>
<dbReference type="SUPFAM" id="SSF56529">
    <property type="entry name" value="FAH"/>
    <property type="match status" value="1"/>
</dbReference>
<gene>
    <name evidence="4" type="ORF">ACFS7Z_07285</name>
</gene>
<dbReference type="RefSeq" id="WP_377482867.1">
    <property type="nucleotide sequence ID" value="NZ_JBHUOX010000004.1"/>
</dbReference>
<reference evidence="5" key="1">
    <citation type="journal article" date="2019" name="Int. J. Syst. Evol. Microbiol.">
        <title>The Global Catalogue of Microorganisms (GCM) 10K type strain sequencing project: providing services to taxonomists for standard genome sequencing and annotation.</title>
        <authorList>
            <consortium name="The Broad Institute Genomics Platform"/>
            <consortium name="The Broad Institute Genome Sequencing Center for Infectious Disease"/>
            <person name="Wu L."/>
            <person name="Ma J."/>
        </authorList>
    </citation>
    <scope>NUCLEOTIDE SEQUENCE [LARGE SCALE GENOMIC DNA]</scope>
    <source>
        <strain evidence="5">KCTC 23984</strain>
    </source>
</reference>
<dbReference type="PANTHER" id="PTHR42796">
    <property type="entry name" value="FUMARYLACETOACETATE HYDROLASE DOMAIN-CONTAINING PROTEIN 2A-RELATED"/>
    <property type="match status" value="1"/>
</dbReference>
<dbReference type="Proteomes" id="UP001597641">
    <property type="component" value="Unassembled WGS sequence"/>
</dbReference>